<evidence type="ECO:0000256" key="1">
    <source>
        <dbReference type="ARBA" id="ARBA00004453"/>
    </source>
</evidence>
<evidence type="ECO:0000256" key="3">
    <source>
        <dbReference type="ARBA" id="ARBA00022490"/>
    </source>
</evidence>
<evidence type="ECO:0000256" key="5">
    <source>
        <dbReference type="SAM" id="MobiDB-lite"/>
    </source>
</evidence>
<keyword evidence="3" id="KW-0963">Cytoplasm</keyword>
<gene>
    <name evidence="7" type="ORF">AU255_11790</name>
</gene>
<name>A0A1V8MAW7_9GAMM</name>
<dbReference type="InterPro" id="IPR027444">
    <property type="entry name" value="H-NS_C_dom"/>
</dbReference>
<dbReference type="GO" id="GO:0001217">
    <property type="term" value="F:DNA-binding transcription repressor activity"/>
    <property type="evidence" value="ECO:0007669"/>
    <property type="project" value="TreeGrafter"/>
</dbReference>
<comment type="subcellular location">
    <subcellularLocation>
        <location evidence="1">Cytoplasm</location>
        <location evidence="1">Nucleoid</location>
    </subcellularLocation>
</comment>
<dbReference type="Gene3D" id="4.10.430.10">
    <property type="entry name" value="Histone-like protein H-NS, C-terminal domain"/>
    <property type="match status" value="1"/>
</dbReference>
<evidence type="ECO:0000313" key="7">
    <source>
        <dbReference type="EMBL" id="OQK18463.1"/>
    </source>
</evidence>
<dbReference type="GO" id="GO:0009295">
    <property type="term" value="C:nucleoid"/>
    <property type="evidence" value="ECO:0007669"/>
    <property type="project" value="UniProtKB-SubCell"/>
</dbReference>
<feature type="region of interest" description="Disordered" evidence="5">
    <location>
        <begin position="58"/>
        <end position="81"/>
    </location>
</feature>
<evidence type="ECO:0000256" key="4">
    <source>
        <dbReference type="ARBA" id="ARBA00023125"/>
    </source>
</evidence>
<feature type="domain" description="DNA-binding protein H-NS-like C-terminal" evidence="6">
    <location>
        <begin position="59"/>
        <end position="104"/>
    </location>
</feature>
<dbReference type="SUPFAM" id="SSF81273">
    <property type="entry name" value="H-NS histone-like proteins"/>
    <property type="match status" value="1"/>
</dbReference>
<dbReference type="InterPro" id="IPR037150">
    <property type="entry name" value="H-NS_C_dom_sf"/>
</dbReference>
<dbReference type="Pfam" id="PF00816">
    <property type="entry name" value="Histone_HNS"/>
    <property type="match status" value="1"/>
</dbReference>
<sequence>MTDLNNLSVNELQSMIENAEAALKVKQASQRKEVFTQIKALAASIGVTVEIHEAEKMHKRKGAKVAPKYRNPDDASQTWTGRGVMPKWMRALNESGRDKSEFLI</sequence>
<evidence type="ECO:0000256" key="2">
    <source>
        <dbReference type="ARBA" id="ARBA00010610"/>
    </source>
</evidence>
<accession>A0A1V8MAW7</accession>
<evidence type="ECO:0000259" key="6">
    <source>
        <dbReference type="SMART" id="SM00528"/>
    </source>
</evidence>
<dbReference type="GO" id="GO:0000976">
    <property type="term" value="F:transcription cis-regulatory region binding"/>
    <property type="evidence" value="ECO:0007669"/>
    <property type="project" value="TreeGrafter"/>
</dbReference>
<dbReference type="GO" id="GO:0003681">
    <property type="term" value="F:bent DNA binding"/>
    <property type="evidence" value="ECO:0007669"/>
    <property type="project" value="TreeGrafter"/>
</dbReference>
<reference evidence="7 8" key="1">
    <citation type="submission" date="2015-12" db="EMBL/GenBank/DDBJ databases">
        <authorList>
            <person name="Shamseldin A."/>
            <person name="Moawad H."/>
            <person name="Abd El-Rahim W.M."/>
            <person name="Sadowsky M.J."/>
        </authorList>
    </citation>
    <scope>NUCLEOTIDE SEQUENCE [LARGE SCALE GENOMIC DNA]</scope>
    <source>
        <strain evidence="7 8">WF1</strain>
    </source>
</reference>
<protein>
    <submittedName>
        <fullName evidence="7">Histone</fullName>
    </submittedName>
</protein>
<dbReference type="EMBL" id="LPUF01000001">
    <property type="protein sequence ID" value="OQK18463.1"/>
    <property type="molecule type" value="Genomic_DNA"/>
</dbReference>
<evidence type="ECO:0000313" key="8">
    <source>
        <dbReference type="Proteomes" id="UP000191980"/>
    </source>
</evidence>
<dbReference type="GO" id="GO:0032993">
    <property type="term" value="C:protein-DNA complex"/>
    <property type="evidence" value="ECO:0007669"/>
    <property type="project" value="TreeGrafter"/>
</dbReference>
<dbReference type="PANTHER" id="PTHR38097:SF2">
    <property type="entry name" value="DNA-BINDING PROTEIN STPA"/>
    <property type="match status" value="1"/>
</dbReference>
<dbReference type="SMART" id="SM00528">
    <property type="entry name" value="HNS"/>
    <property type="match status" value="1"/>
</dbReference>
<dbReference type="AlphaFoldDB" id="A0A1V8MAW7"/>
<dbReference type="RefSeq" id="WP_080523062.1">
    <property type="nucleotide sequence ID" value="NZ_LPUF01000001.1"/>
</dbReference>
<dbReference type="OrthoDB" id="5297879at2"/>
<proteinExistence type="inferred from homology"/>
<organism evidence="7 8">
    <name type="scientific">Methyloprofundus sedimenti</name>
    <dbReference type="NCBI Taxonomy" id="1420851"/>
    <lineage>
        <taxon>Bacteria</taxon>
        <taxon>Pseudomonadati</taxon>
        <taxon>Pseudomonadota</taxon>
        <taxon>Gammaproteobacteria</taxon>
        <taxon>Methylococcales</taxon>
        <taxon>Methylococcaceae</taxon>
        <taxon>Methyloprofundus</taxon>
    </lineage>
</organism>
<keyword evidence="4" id="KW-0238">DNA-binding</keyword>
<comment type="caution">
    <text evidence="7">The sequence shown here is derived from an EMBL/GenBank/DDBJ whole genome shotgun (WGS) entry which is preliminary data.</text>
</comment>
<dbReference type="Proteomes" id="UP000191980">
    <property type="component" value="Unassembled WGS sequence"/>
</dbReference>
<dbReference type="STRING" id="1420851.AU255_11790"/>
<dbReference type="PANTHER" id="PTHR38097">
    <property type="match status" value="1"/>
</dbReference>
<comment type="similarity">
    <text evidence="2">Belongs to the histone-like protein H-NS family.</text>
</comment>
<keyword evidence="8" id="KW-1185">Reference proteome</keyword>
<dbReference type="GO" id="GO:0005829">
    <property type="term" value="C:cytosol"/>
    <property type="evidence" value="ECO:0007669"/>
    <property type="project" value="TreeGrafter"/>
</dbReference>
<dbReference type="GO" id="GO:0003680">
    <property type="term" value="F:minor groove of adenine-thymine-rich DNA binding"/>
    <property type="evidence" value="ECO:0007669"/>
    <property type="project" value="TreeGrafter"/>
</dbReference>